<evidence type="ECO:0000313" key="3">
    <source>
        <dbReference type="Proteomes" id="UP000198418"/>
    </source>
</evidence>
<dbReference type="PANTHER" id="PTHR12526:SF595">
    <property type="entry name" value="BLL5217 PROTEIN"/>
    <property type="match status" value="1"/>
</dbReference>
<dbReference type="RefSeq" id="WP_088520484.1">
    <property type="nucleotide sequence ID" value="NZ_FYDG01000004.1"/>
</dbReference>
<keyword evidence="3" id="KW-1185">Reference proteome</keyword>
<reference evidence="3" key="1">
    <citation type="submission" date="2017-06" db="EMBL/GenBank/DDBJ databases">
        <authorList>
            <person name="Varghese N."/>
            <person name="Submissions S."/>
        </authorList>
    </citation>
    <scope>NUCLEOTIDE SEQUENCE [LARGE SCALE GENOMIC DNA]</scope>
    <source>
        <strain evidence="3">DSM 137</strain>
    </source>
</reference>
<dbReference type="PANTHER" id="PTHR12526">
    <property type="entry name" value="GLYCOSYLTRANSFERASE"/>
    <property type="match status" value="1"/>
</dbReference>
<organism evidence="2 3">
    <name type="scientific">Rhodoblastus acidophilus</name>
    <name type="common">Rhodopseudomonas acidophila</name>
    <dbReference type="NCBI Taxonomy" id="1074"/>
    <lineage>
        <taxon>Bacteria</taxon>
        <taxon>Pseudomonadati</taxon>
        <taxon>Pseudomonadota</taxon>
        <taxon>Alphaproteobacteria</taxon>
        <taxon>Hyphomicrobiales</taxon>
        <taxon>Rhodoblastaceae</taxon>
        <taxon>Rhodoblastus</taxon>
    </lineage>
</organism>
<dbReference type="SUPFAM" id="SSF53756">
    <property type="entry name" value="UDP-Glycosyltransferase/glycogen phosphorylase"/>
    <property type="match status" value="1"/>
</dbReference>
<keyword evidence="2" id="KW-0808">Transferase</keyword>
<dbReference type="InterPro" id="IPR001296">
    <property type="entry name" value="Glyco_trans_1"/>
</dbReference>
<evidence type="ECO:0000313" key="2">
    <source>
        <dbReference type="EMBL" id="SNB70709.1"/>
    </source>
</evidence>
<dbReference type="Proteomes" id="UP000198418">
    <property type="component" value="Unassembled WGS sequence"/>
</dbReference>
<dbReference type="Pfam" id="PF00534">
    <property type="entry name" value="Glycos_transf_1"/>
    <property type="match status" value="1"/>
</dbReference>
<protein>
    <submittedName>
        <fullName evidence="2">Glycosyl transferases group 1</fullName>
    </submittedName>
</protein>
<accession>A0A212REE6</accession>
<dbReference type="GO" id="GO:0016757">
    <property type="term" value="F:glycosyltransferase activity"/>
    <property type="evidence" value="ECO:0007669"/>
    <property type="project" value="InterPro"/>
</dbReference>
<proteinExistence type="predicted"/>
<dbReference type="EMBL" id="FYDG01000004">
    <property type="protein sequence ID" value="SNB70709.1"/>
    <property type="molecule type" value="Genomic_DNA"/>
</dbReference>
<dbReference type="AlphaFoldDB" id="A0A212REE6"/>
<feature type="domain" description="Glycosyl transferase family 1" evidence="1">
    <location>
        <begin position="194"/>
        <end position="273"/>
    </location>
</feature>
<name>A0A212REE6_RHOAC</name>
<sequence length="330" mass="36829">MHILLVHNAVIPVFAYGGTERVVFDLGKALTQLGHKVTFLVRPGSHCDFADVLPLDRKKPLKPQIPRNVDIVHVQTLPEFDADNDFDPPFIMTEHGNATTAPTHRFLNTVFISKDQAARHNSDQYVYNGLDWDAYGPVDFAHPRNAYHFLAKAAAPEKNVRGAIDIARAAGVRLEVLGGRRLNFKRGFRFTPWPSIGFHGMVGGAEKARLLNESRGLIYPVRWTEPFGLVVIESLYFGCPVFSTPYGSLRELVTEDVGIVSTSQAELVAAVKANAFDPRRCHDYARETFSALNMAKGYLEKYEIVANGGKLHARQPWLTDKSTDMLPFNP</sequence>
<dbReference type="OrthoDB" id="9801573at2"/>
<evidence type="ECO:0000259" key="1">
    <source>
        <dbReference type="Pfam" id="PF00534"/>
    </source>
</evidence>
<gene>
    <name evidence="2" type="ORF">SAMN06265338_1045</name>
</gene>
<dbReference type="Gene3D" id="3.40.50.2000">
    <property type="entry name" value="Glycogen Phosphorylase B"/>
    <property type="match status" value="2"/>
</dbReference>